<dbReference type="EMBL" id="RDQH01000338">
    <property type="protein sequence ID" value="RXH80867.1"/>
    <property type="molecule type" value="Genomic_DNA"/>
</dbReference>
<reference evidence="1 2" key="1">
    <citation type="submission" date="2018-10" db="EMBL/GenBank/DDBJ databases">
        <title>A high-quality apple genome assembly.</title>
        <authorList>
            <person name="Hu J."/>
        </authorList>
    </citation>
    <scope>NUCLEOTIDE SEQUENCE [LARGE SCALE GENOMIC DNA]</scope>
    <source>
        <strain evidence="2">cv. HFTH1</strain>
        <tissue evidence="1">Young leaf</tissue>
    </source>
</reference>
<evidence type="ECO:0000313" key="1">
    <source>
        <dbReference type="EMBL" id="RXH80867.1"/>
    </source>
</evidence>
<organism evidence="1 2">
    <name type="scientific">Malus domestica</name>
    <name type="common">Apple</name>
    <name type="synonym">Pyrus malus</name>
    <dbReference type="NCBI Taxonomy" id="3750"/>
    <lineage>
        <taxon>Eukaryota</taxon>
        <taxon>Viridiplantae</taxon>
        <taxon>Streptophyta</taxon>
        <taxon>Embryophyta</taxon>
        <taxon>Tracheophyta</taxon>
        <taxon>Spermatophyta</taxon>
        <taxon>Magnoliopsida</taxon>
        <taxon>eudicotyledons</taxon>
        <taxon>Gunneridae</taxon>
        <taxon>Pentapetalae</taxon>
        <taxon>rosids</taxon>
        <taxon>fabids</taxon>
        <taxon>Rosales</taxon>
        <taxon>Rosaceae</taxon>
        <taxon>Amygdaloideae</taxon>
        <taxon>Maleae</taxon>
        <taxon>Malus</taxon>
    </lineage>
</organism>
<proteinExistence type="predicted"/>
<protein>
    <submittedName>
        <fullName evidence="1">Uncharacterized protein</fullName>
    </submittedName>
</protein>
<dbReference type="Proteomes" id="UP000290289">
    <property type="component" value="Chromosome 12"/>
</dbReference>
<gene>
    <name evidence="1" type="ORF">DVH24_004781</name>
</gene>
<dbReference type="AlphaFoldDB" id="A0A498IFW6"/>
<comment type="caution">
    <text evidence="1">The sequence shown here is derived from an EMBL/GenBank/DDBJ whole genome shotgun (WGS) entry which is preliminary data.</text>
</comment>
<accession>A0A498IFW6</accession>
<sequence>MEHQIQSILKLKINCITVHKHSMLPILPPVSLYYFKFAIHQNTYRQLESHPQIPLLPASFSSNIKIWLKFPSLFPSARNLTPITQKSHRPSPCVAVFLISRWFVLSTGFHLGTRNTCCMSRFITVLTRIFEIYPNCILSLSALWKGSIRHPYVRRHTKSGIWNGMVMISYL</sequence>
<name>A0A498IFW6_MALDO</name>
<evidence type="ECO:0000313" key="2">
    <source>
        <dbReference type="Proteomes" id="UP000290289"/>
    </source>
</evidence>
<keyword evidence="2" id="KW-1185">Reference proteome</keyword>